<feature type="non-terminal residue" evidence="2">
    <location>
        <position position="138"/>
    </location>
</feature>
<evidence type="ECO:0000256" key="1">
    <source>
        <dbReference type="SAM" id="Coils"/>
    </source>
</evidence>
<accession>A0A392NK38</accession>
<evidence type="ECO:0000313" key="3">
    <source>
        <dbReference type="Proteomes" id="UP000265520"/>
    </source>
</evidence>
<evidence type="ECO:0000313" key="2">
    <source>
        <dbReference type="EMBL" id="MCH99629.1"/>
    </source>
</evidence>
<reference evidence="2 3" key="1">
    <citation type="journal article" date="2018" name="Front. Plant Sci.">
        <title>Red Clover (Trifolium pratense) and Zigzag Clover (T. medium) - A Picture of Genomic Similarities and Differences.</title>
        <authorList>
            <person name="Dluhosova J."/>
            <person name="Istvanek J."/>
            <person name="Nedelnik J."/>
            <person name="Repkova J."/>
        </authorList>
    </citation>
    <scope>NUCLEOTIDE SEQUENCE [LARGE SCALE GENOMIC DNA]</scope>
    <source>
        <strain evidence="3">cv. 10/8</strain>
        <tissue evidence="2">Leaf</tissue>
    </source>
</reference>
<feature type="coiled-coil region" evidence="1">
    <location>
        <begin position="54"/>
        <end position="95"/>
    </location>
</feature>
<keyword evidence="3" id="KW-1185">Reference proteome</keyword>
<feature type="non-terminal residue" evidence="2">
    <location>
        <position position="1"/>
    </location>
</feature>
<keyword evidence="1" id="KW-0175">Coiled coil</keyword>
<name>A0A392NK38_9FABA</name>
<sequence length="138" mass="16092">DGRRDDSVYDQLEQAMAEAEKARWDAYQETVRRRKAEKDVMDVIRKTKDNKILYEEEVKLRKVLEEALEKAKEEIDNMRSQIEIINKELELALDHKSSPENQIGAASRTQSLQLLSEFSFSEIEKATCNFNPSLKIDE</sequence>
<dbReference type="EMBL" id="LXQA010040842">
    <property type="protein sequence ID" value="MCH99629.1"/>
    <property type="molecule type" value="Genomic_DNA"/>
</dbReference>
<comment type="caution">
    <text evidence="2">The sequence shown here is derived from an EMBL/GenBank/DDBJ whole genome shotgun (WGS) entry which is preliminary data.</text>
</comment>
<dbReference type="AlphaFoldDB" id="A0A392NK38"/>
<protein>
    <submittedName>
        <fullName evidence="2">U-box domain-containing protein 33-like</fullName>
    </submittedName>
</protein>
<dbReference type="Proteomes" id="UP000265520">
    <property type="component" value="Unassembled WGS sequence"/>
</dbReference>
<organism evidence="2 3">
    <name type="scientific">Trifolium medium</name>
    <dbReference type="NCBI Taxonomy" id="97028"/>
    <lineage>
        <taxon>Eukaryota</taxon>
        <taxon>Viridiplantae</taxon>
        <taxon>Streptophyta</taxon>
        <taxon>Embryophyta</taxon>
        <taxon>Tracheophyta</taxon>
        <taxon>Spermatophyta</taxon>
        <taxon>Magnoliopsida</taxon>
        <taxon>eudicotyledons</taxon>
        <taxon>Gunneridae</taxon>
        <taxon>Pentapetalae</taxon>
        <taxon>rosids</taxon>
        <taxon>fabids</taxon>
        <taxon>Fabales</taxon>
        <taxon>Fabaceae</taxon>
        <taxon>Papilionoideae</taxon>
        <taxon>50 kb inversion clade</taxon>
        <taxon>NPAAA clade</taxon>
        <taxon>Hologalegina</taxon>
        <taxon>IRL clade</taxon>
        <taxon>Trifolieae</taxon>
        <taxon>Trifolium</taxon>
    </lineage>
</organism>
<proteinExistence type="predicted"/>